<organism evidence="9 10">
    <name type="scientific">Agromyces hippuratus</name>
    <dbReference type="NCBI Taxonomy" id="286438"/>
    <lineage>
        <taxon>Bacteria</taxon>
        <taxon>Bacillati</taxon>
        <taxon>Actinomycetota</taxon>
        <taxon>Actinomycetes</taxon>
        <taxon>Micrococcales</taxon>
        <taxon>Microbacteriaceae</taxon>
        <taxon>Agromyces</taxon>
    </lineage>
</organism>
<comment type="subcellular location">
    <subcellularLocation>
        <location evidence="1">Cell membrane</location>
        <topology evidence="1">Multi-pass membrane protein</topology>
    </subcellularLocation>
</comment>
<dbReference type="Proteomes" id="UP000549066">
    <property type="component" value="Unassembled WGS sequence"/>
</dbReference>
<evidence type="ECO:0000256" key="7">
    <source>
        <dbReference type="ARBA" id="ARBA00023136"/>
    </source>
</evidence>
<keyword evidence="10" id="KW-1185">Reference proteome</keyword>
<evidence type="ECO:0000256" key="1">
    <source>
        <dbReference type="ARBA" id="ARBA00004651"/>
    </source>
</evidence>
<feature type="transmembrane region" description="Helical" evidence="8">
    <location>
        <begin position="204"/>
        <end position="223"/>
    </location>
</feature>
<dbReference type="EMBL" id="JACCFI010000001">
    <property type="protein sequence ID" value="NYG21850.1"/>
    <property type="molecule type" value="Genomic_DNA"/>
</dbReference>
<feature type="transmembrane region" description="Helical" evidence="8">
    <location>
        <begin position="419"/>
        <end position="441"/>
    </location>
</feature>
<feature type="transmembrane region" description="Helical" evidence="8">
    <location>
        <begin position="142"/>
        <end position="166"/>
    </location>
</feature>
<keyword evidence="3" id="KW-1003">Cell membrane</keyword>
<evidence type="ECO:0000256" key="6">
    <source>
        <dbReference type="ARBA" id="ARBA00023065"/>
    </source>
</evidence>
<dbReference type="GO" id="GO:0005886">
    <property type="term" value="C:plasma membrane"/>
    <property type="evidence" value="ECO:0007669"/>
    <property type="project" value="UniProtKB-SubCell"/>
</dbReference>
<proteinExistence type="predicted"/>
<evidence type="ECO:0000256" key="8">
    <source>
        <dbReference type="SAM" id="Phobius"/>
    </source>
</evidence>
<dbReference type="GO" id="GO:0030001">
    <property type="term" value="P:metal ion transport"/>
    <property type="evidence" value="ECO:0007669"/>
    <property type="project" value="UniProtKB-ARBA"/>
</dbReference>
<keyword evidence="5 8" id="KW-1133">Transmembrane helix</keyword>
<keyword evidence="2" id="KW-0813">Transport</keyword>
<dbReference type="AlphaFoldDB" id="A0A852X036"/>
<evidence type="ECO:0000256" key="3">
    <source>
        <dbReference type="ARBA" id="ARBA00022475"/>
    </source>
</evidence>
<keyword evidence="6" id="KW-0406">Ion transport</keyword>
<evidence type="ECO:0000256" key="2">
    <source>
        <dbReference type="ARBA" id="ARBA00022448"/>
    </source>
</evidence>
<dbReference type="PANTHER" id="PTHR32024">
    <property type="entry name" value="TRK SYSTEM POTASSIUM UPTAKE PROTEIN TRKG-RELATED"/>
    <property type="match status" value="1"/>
</dbReference>
<feature type="transmembrane region" description="Helical" evidence="8">
    <location>
        <begin position="87"/>
        <end position="112"/>
    </location>
</feature>
<evidence type="ECO:0000313" key="10">
    <source>
        <dbReference type="Proteomes" id="UP000549066"/>
    </source>
</evidence>
<dbReference type="Pfam" id="PF02386">
    <property type="entry name" value="TrkH"/>
    <property type="match status" value="1"/>
</dbReference>
<name>A0A852X036_9MICO</name>
<evidence type="ECO:0000256" key="5">
    <source>
        <dbReference type="ARBA" id="ARBA00022989"/>
    </source>
</evidence>
<keyword evidence="7 8" id="KW-0472">Membrane</keyword>
<feature type="transmembrane region" description="Helical" evidence="8">
    <location>
        <begin position="363"/>
        <end position="384"/>
    </location>
</feature>
<comment type="caution">
    <text evidence="9">The sequence shown here is derived from an EMBL/GenBank/DDBJ whole genome shotgun (WGS) entry which is preliminary data.</text>
</comment>
<feature type="transmembrane region" description="Helical" evidence="8">
    <location>
        <begin position="243"/>
        <end position="261"/>
    </location>
</feature>
<dbReference type="GO" id="GO:0008324">
    <property type="term" value="F:monoatomic cation transmembrane transporter activity"/>
    <property type="evidence" value="ECO:0007669"/>
    <property type="project" value="InterPro"/>
</dbReference>
<accession>A0A852X036</accession>
<sequence length="458" mass="48688">MTKLGAARARRRTLRLRALRLHPAQAVVVGFAAAILVGTFLLMLPIAKAGPGGAGFIEALFTATSAVCVTGLTVVDTLVYWTPFGQVVIMLLIQLGGLGIMIFASLIGLVLARKLSVRSRLNAAAEAKAVGLDDVRGLVRGIVLISLAIEAGTFVLLFLRFVFGYGYDVGQAAWYGAFHAVSAFNNAGFALYSDNLMGFVSDPWICLPIAAAIILGGLGFPVIMQLRKEFTKPLHWSMNTKLVLWGTVVLLVAGTVYITVIEWNNPATLGALDPAARVLTGFFHSVQTRTAGFNALDIGVMRDETWLGMDVLMFIGGGPAGTAGGIKVTTFAVLYFIMLTELRGEGAVNIFGKRLSRAVHRQAITVVLLAVAAVMVATVALMLISGEDLDRMLFEAISAFGTVGLSTGVTPGLPDPAKLVLVLLMFIGRLGPLTLGSAIALRERPLLYEYPKERPAIG</sequence>
<evidence type="ECO:0000256" key="4">
    <source>
        <dbReference type="ARBA" id="ARBA00022692"/>
    </source>
</evidence>
<feature type="transmembrane region" description="Helical" evidence="8">
    <location>
        <begin position="172"/>
        <end position="192"/>
    </location>
</feature>
<feature type="transmembrane region" description="Helical" evidence="8">
    <location>
        <begin position="24"/>
        <end position="47"/>
    </location>
</feature>
<gene>
    <name evidence="9" type="ORF">BJY17_002597</name>
</gene>
<keyword evidence="4 8" id="KW-0812">Transmembrane</keyword>
<dbReference type="RefSeq" id="WP_179551732.1">
    <property type="nucleotide sequence ID" value="NZ_JACCFI010000001.1"/>
</dbReference>
<dbReference type="PANTHER" id="PTHR32024:SF1">
    <property type="entry name" value="KTR SYSTEM POTASSIUM UPTAKE PROTEIN B"/>
    <property type="match status" value="1"/>
</dbReference>
<reference evidence="9 10" key="1">
    <citation type="submission" date="2020-07" db="EMBL/GenBank/DDBJ databases">
        <title>Sequencing the genomes of 1000 actinobacteria strains.</title>
        <authorList>
            <person name="Klenk H.-P."/>
        </authorList>
    </citation>
    <scope>NUCLEOTIDE SEQUENCE [LARGE SCALE GENOMIC DNA]</scope>
    <source>
        <strain evidence="9 10">DSM 8598</strain>
    </source>
</reference>
<dbReference type="InterPro" id="IPR003445">
    <property type="entry name" value="Cat_transpt"/>
</dbReference>
<feature type="transmembrane region" description="Helical" evidence="8">
    <location>
        <begin position="59"/>
        <end position="81"/>
    </location>
</feature>
<protein>
    <submittedName>
        <fullName evidence="9">Potassium uptake TrkH family protein</fullName>
    </submittedName>
</protein>
<evidence type="ECO:0000313" key="9">
    <source>
        <dbReference type="EMBL" id="NYG21850.1"/>
    </source>
</evidence>